<accession>A0ABW3TN18</accession>
<organism evidence="1 2">
    <name type="scientific">Leucobacter albus</name>
    <dbReference type="NCBI Taxonomy" id="272210"/>
    <lineage>
        <taxon>Bacteria</taxon>
        <taxon>Bacillati</taxon>
        <taxon>Actinomycetota</taxon>
        <taxon>Actinomycetes</taxon>
        <taxon>Micrococcales</taxon>
        <taxon>Microbacteriaceae</taxon>
        <taxon>Leucobacter</taxon>
    </lineage>
</organism>
<dbReference type="EMBL" id="JBHTLY010000001">
    <property type="protein sequence ID" value="MFD1200898.1"/>
    <property type="molecule type" value="Genomic_DNA"/>
</dbReference>
<dbReference type="Pfam" id="PF06224">
    <property type="entry name" value="AlkZ-like"/>
    <property type="match status" value="1"/>
</dbReference>
<name>A0ABW3TN18_9MICO</name>
<dbReference type="PANTHER" id="PTHR30528">
    <property type="entry name" value="CYTOPLASMIC PROTEIN"/>
    <property type="match status" value="1"/>
</dbReference>
<dbReference type="RefSeq" id="WP_343959533.1">
    <property type="nucleotide sequence ID" value="NZ_BAAAKZ010000003.1"/>
</dbReference>
<dbReference type="InterPro" id="IPR009351">
    <property type="entry name" value="AlkZ-like"/>
</dbReference>
<protein>
    <submittedName>
        <fullName evidence="1">Winged helix-turn-helix domain-containing protein</fullName>
    </submittedName>
</protein>
<gene>
    <name evidence="1" type="ORF">ACFQ3U_03220</name>
</gene>
<sequence length="408" mass="45917">MTRHAAASPLETRSAAESLSAAEARRVALAAQGFSNVAKIAKRRPFDAALERLHVLQIDSVNVFSRSHYMPVFSRHGEYDRERLDRQLWQSGEFTEYWAHEAAFIPVQDRPLFGWRMADYRAKHDRDGRRERVASTINAVRDRLRANGPQLVRELEDGPREKRGPWWDWSETKQAVEVMFAAGEVVSAGREGFQRRYALAEQVIDEAHLGEIDRATAQRELVARAARSLGVATLADLADYHRLKAAEARVAVRALEEAGELLPVTVEGWLTRAGKPEAAWIHRDARVPGRLAPNALLTPFDPVVWFRPRAERMFDFHYRIEIYTPQEKREFGYYCLPLMVSGKLAGRIDLKADRQGGALLVQAAWREHGAPTHTPEVAATLLRQAAEWQGLGDIRVSGVGNLALPVLG</sequence>
<keyword evidence="2" id="KW-1185">Reference proteome</keyword>
<dbReference type="Proteomes" id="UP001597181">
    <property type="component" value="Unassembled WGS sequence"/>
</dbReference>
<proteinExistence type="predicted"/>
<reference evidence="2" key="1">
    <citation type="journal article" date="2019" name="Int. J. Syst. Evol. Microbiol.">
        <title>The Global Catalogue of Microorganisms (GCM) 10K type strain sequencing project: providing services to taxonomists for standard genome sequencing and annotation.</title>
        <authorList>
            <consortium name="The Broad Institute Genomics Platform"/>
            <consortium name="The Broad Institute Genome Sequencing Center for Infectious Disease"/>
            <person name="Wu L."/>
            <person name="Ma J."/>
        </authorList>
    </citation>
    <scope>NUCLEOTIDE SEQUENCE [LARGE SCALE GENOMIC DNA]</scope>
    <source>
        <strain evidence="2">CCUG 50213</strain>
    </source>
</reference>
<evidence type="ECO:0000313" key="1">
    <source>
        <dbReference type="EMBL" id="MFD1200898.1"/>
    </source>
</evidence>
<evidence type="ECO:0000313" key="2">
    <source>
        <dbReference type="Proteomes" id="UP001597181"/>
    </source>
</evidence>
<comment type="caution">
    <text evidence="1">The sequence shown here is derived from an EMBL/GenBank/DDBJ whole genome shotgun (WGS) entry which is preliminary data.</text>
</comment>
<dbReference type="PANTHER" id="PTHR30528:SF0">
    <property type="entry name" value="CYTOPLASMIC PROTEIN"/>
    <property type="match status" value="1"/>
</dbReference>